<evidence type="ECO:0000313" key="2">
    <source>
        <dbReference type="Proteomes" id="UP001144050"/>
    </source>
</evidence>
<protein>
    <submittedName>
        <fullName evidence="1">Uncharacterized protein</fullName>
    </submittedName>
</protein>
<gene>
    <name evidence="1" type="ORF">LBW59_24595</name>
</gene>
<accession>A0AAW5ZV33</accession>
<organism evidence="1 2">
    <name type="scientific">Ralstonia solanacearum</name>
    <name type="common">Pseudomonas solanacearum</name>
    <dbReference type="NCBI Taxonomy" id="305"/>
    <lineage>
        <taxon>Bacteria</taxon>
        <taxon>Pseudomonadati</taxon>
        <taxon>Pseudomonadota</taxon>
        <taxon>Betaproteobacteria</taxon>
        <taxon>Burkholderiales</taxon>
        <taxon>Burkholderiaceae</taxon>
        <taxon>Ralstonia</taxon>
        <taxon>Ralstonia solanacearum species complex</taxon>
    </lineage>
</organism>
<evidence type="ECO:0000313" key="1">
    <source>
        <dbReference type="EMBL" id="MDB0573922.1"/>
    </source>
</evidence>
<dbReference type="RefSeq" id="WP_155401522.1">
    <property type="nucleotide sequence ID" value="NZ_CDMA01000001.1"/>
</dbReference>
<dbReference type="AlphaFoldDB" id="A0AAW5ZV33"/>
<sequence>MSAKDRSSLPLHAFPISGRDVCEFLEITLHDGELCVIKDVETLCSTDCTGLGDLWRRVCASHEETLAKEDLLAVLIHADQVISLDMYVKSDFRRTLYIDDGELVENEIATPSQ</sequence>
<dbReference type="EMBL" id="JAIVFG010000082">
    <property type="protein sequence ID" value="MDB0573922.1"/>
    <property type="molecule type" value="Genomic_DNA"/>
</dbReference>
<reference evidence="1" key="1">
    <citation type="submission" date="2021-09" db="EMBL/GenBank/DDBJ databases">
        <title>Genomic analysis of Ralstonia spp.</title>
        <authorList>
            <person name="Aburjaile F."/>
            <person name="Ariute J.C."/>
            <person name="Pais A.K.L."/>
            <person name="Albuquerque G.M.R."/>
            <person name="Silva A.M.F."/>
            <person name="Brenig B."/>
            <person name="Azevedo V."/>
            <person name="Matiuzzi M."/>
            <person name="Ramos R."/>
            <person name="Goes-Neto A."/>
            <person name="Soares S."/>
            <person name="Iseppon A.M.B."/>
            <person name="Souza E."/>
            <person name="Gama M."/>
        </authorList>
    </citation>
    <scope>NUCLEOTIDE SEQUENCE</scope>
    <source>
        <strain evidence="1">CCRMRs91</strain>
    </source>
</reference>
<name>A0AAW5ZV33_RALSL</name>
<dbReference type="Proteomes" id="UP001144050">
    <property type="component" value="Unassembled WGS sequence"/>
</dbReference>
<proteinExistence type="predicted"/>
<comment type="caution">
    <text evidence="1">The sequence shown here is derived from an EMBL/GenBank/DDBJ whole genome shotgun (WGS) entry which is preliminary data.</text>
</comment>